<dbReference type="OMA" id="HEMSEGP"/>
<feature type="compositionally biased region" description="Basic and acidic residues" evidence="1">
    <location>
        <begin position="1088"/>
        <end position="1100"/>
    </location>
</feature>
<feature type="compositionally biased region" description="Pro residues" evidence="1">
    <location>
        <begin position="1494"/>
        <end position="1503"/>
    </location>
</feature>
<feature type="region of interest" description="Disordered" evidence="1">
    <location>
        <begin position="727"/>
        <end position="762"/>
    </location>
</feature>
<feature type="region of interest" description="Disordered" evidence="1">
    <location>
        <begin position="1088"/>
        <end position="1176"/>
    </location>
</feature>
<feature type="region of interest" description="Disordered" evidence="1">
    <location>
        <begin position="1455"/>
        <end position="1503"/>
    </location>
</feature>
<proteinExistence type="predicted"/>
<feature type="compositionally biased region" description="Basic and acidic residues" evidence="1">
    <location>
        <begin position="739"/>
        <end position="750"/>
    </location>
</feature>
<reference evidence="2 3" key="1">
    <citation type="submission" date="2014-11" db="EMBL/GenBank/DDBJ databases">
        <title>Genetic blueprint of the zoonotic pathogen Toxocara canis.</title>
        <authorList>
            <person name="Zhu X.-Q."/>
            <person name="Korhonen P.K."/>
            <person name="Cai H."/>
            <person name="Young N.D."/>
            <person name="Nejsum P."/>
            <person name="von Samson-Himmelstjerna G."/>
            <person name="Boag P.R."/>
            <person name="Tan P."/>
            <person name="Li Q."/>
            <person name="Min J."/>
            <person name="Yang Y."/>
            <person name="Wang X."/>
            <person name="Fang X."/>
            <person name="Hall R.S."/>
            <person name="Hofmann A."/>
            <person name="Sternberg P.W."/>
            <person name="Jex A.R."/>
            <person name="Gasser R.B."/>
        </authorList>
    </citation>
    <scope>NUCLEOTIDE SEQUENCE [LARGE SCALE GENOMIC DNA]</scope>
    <source>
        <strain evidence="2">PN_DK_2014</strain>
    </source>
</reference>
<name>A0A0B2VG04_TOXCA</name>
<feature type="compositionally biased region" description="Basic and acidic residues" evidence="1">
    <location>
        <begin position="560"/>
        <end position="579"/>
    </location>
</feature>
<feature type="compositionally biased region" description="Pro residues" evidence="1">
    <location>
        <begin position="1469"/>
        <end position="1479"/>
    </location>
</feature>
<protein>
    <submittedName>
        <fullName evidence="2">Uncharacterized protein</fullName>
    </submittedName>
</protein>
<feature type="region of interest" description="Disordered" evidence="1">
    <location>
        <begin position="252"/>
        <end position="283"/>
    </location>
</feature>
<feature type="region of interest" description="Disordered" evidence="1">
    <location>
        <begin position="452"/>
        <end position="654"/>
    </location>
</feature>
<comment type="caution">
    <text evidence="2">The sequence shown here is derived from an EMBL/GenBank/DDBJ whole genome shotgun (WGS) entry which is preliminary data.</text>
</comment>
<feature type="compositionally biased region" description="Polar residues" evidence="1">
    <location>
        <begin position="152"/>
        <end position="162"/>
    </location>
</feature>
<feature type="compositionally biased region" description="Basic and acidic residues" evidence="1">
    <location>
        <begin position="1130"/>
        <end position="1139"/>
    </location>
</feature>
<feature type="region of interest" description="Disordered" evidence="1">
    <location>
        <begin position="57"/>
        <end position="83"/>
    </location>
</feature>
<evidence type="ECO:0000313" key="2">
    <source>
        <dbReference type="EMBL" id="KHN80488.1"/>
    </source>
</evidence>
<accession>A0A0B2VG04</accession>
<feature type="region of interest" description="Disordered" evidence="1">
    <location>
        <begin position="339"/>
        <end position="404"/>
    </location>
</feature>
<dbReference type="EMBL" id="JPKZ01001740">
    <property type="protein sequence ID" value="KHN80488.1"/>
    <property type="molecule type" value="Genomic_DNA"/>
</dbReference>
<feature type="region of interest" description="Disordered" evidence="1">
    <location>
        <begin position="1"/>
        <end position="29"/>
    </location>
</feature>
<feature type="compositionally biased region" description="Polar residues" evidence="1">
    <location>
        <begin position="530"/>
        <end position="542"/>
    </location>
</feature>
<feature type="compositionally biased region" description="Basic and acidic residues" evidence="1">
    <location>
        <begin position="589"/>
        <end position="604"/>
    </location>
</feature>
<feature type="compositionally biased region" description="Basic and acidic residues" evidence="1">
    <location>
        <begin position="394"/>
        <end position="404"/>
    </location>
</feature>
<dbReference type="STRING" id="6265.A0A0B2VG04"/>
<feature type="compositionally biased region" description="Polar residues" evidence="1">
    <location>
        <begin position="1101"/>
        <end position="1111"/>
    </location>
</feature>
<feature type="compositionally biased region" description="Polar residues" evidence="1">
    <location>
        <begin position="62"/>
        <end position="73"/>
    </location>
</feature>
<feature type="compositionally biased region" description="Basic and acidic residues" evidence="1">
    <location>
        <begin position="256"/>
        <end position="270"/>
    </location>
</feature>
<evidence type="ECO:0000256" key="1">
    <source>
        <dbReference type="SAM" id="MobiDB-lite"/>
    </source>
</evidence>
<keyword evidence="3" id="KW-1185">Reference proteome</keyword>
<evidence type="ECO:0000313" key="3">
    <source>
        <dbReference type="Proteomes" id="UP000031036"/>
    </source>
</evidence>
<feature type="region of interest" description="Disordered" evidence="1">
    <location>
        <begin position="122"/>
        <end position="169"/>
    </location>
</feature>
<gene>
    <name evidence="2" type="ORF">Tcan_09564</name>
</gene>
<dbReference type="Proteomes" id="UP000031036">
    <property type="component" value="Unassembled WGS sequence"/>
</dbReference>
<feature type="compositionally biased region" description="Basic residues" evidence="1">
    <location>
        <begin position="349"/>
        <end position="359"/>
    </location>
</feature>
<feature type="compositionally biased region" description="Polar residues" evidence="1">
    <location>
        <begin position="751"/>
        <end position="762"/>
    </location>
</feature>
<sequence length="1895" mass="209391">MPKWWRSARGRCNVPERKHEPPSDLIPLGREGHANVDRYNLLRTPVRSVRRLDVQIRPQSPEGVQNGNNSDIQGDSPWTEDEYPGLRTAISMRVLDSSKQLFDTSDPSAVQNRPSRTCLEVFAAQGSRTQSKRAGISEGEKRSRTSSRSSSVVEKNSQQNARRTQKSHARCQINYGHNASEDFNSRKLMTCCVGMEKAMRTKNQKFPKTSSGEAKRSIGMKHSRMRGWTRALSPPPTNNLRGRLEVQAHFAKTKHRNYERSRSPKNDERYVTPLDRAPSKTYGNRDTIETCVRRERNRTLGSLALSQTSISQERGRSHERCTASKTSLSCNRCKGPVYLERSKSGTNRTPRKTGTRRSRVQLSSSSEDLATEKELSRKRGRPHSKVSNATSDPPEFRCTAEQESPRKCARSLNKTFIALSDVPEFRCTTEKVPFRKCQRSLNKTFTALSDLPGRQRAAEKELSRKRRQSLNKTFTASSDLPEIQRATERESSKKRQRSLNKAFTASSDLPELRHATERGSSIKHRRSRSKASTDSSDGSQFYETIAERAMLNRRLSTQRSHPELKSCSRDESKNGKKLNDSGARPGAKKMMEDLPKMVSDEMAKQRGHSKKMSSSNHCLSRKRSDAIQNPMAETSSNLSKRKGHQDGTLGEARKYKSTCSSSEIEDEFVVTKERADQDEHFFRKIFRAMWNNIMVAWKEKRKQCMNHDNDYGLCRCNMLIADAFWSGSDEDEDNGQTKQDGRHGTDEHEQIPTQTDQATSRAQEAVERARVRVGEVAGRLQSVQGTTRRRMDARRRFLKQAEQAARDEEAIRNMQHAEALFSSQQMMQEEASSEMSDNSDVRLNGDPSGIVQWSAPAANGFTAGDDILRDPRRVQKRVCVESQASNFIGVFEGPARIEPALPGDKQQLSDDSREQAKILGTVSYHISAAKYSAGTARSDSASVTTIYVEDRAKPNHATTIEECLRAQLTNGSEVCLSGDSEEVGNVSEQWRSSFIQHAVSTSAGLSTACSGAMKNPLYYPWDLAQHLGSFVQRKRKRTCRLCRNHGLVVDAHARSRCSWRECTCEKVKFYFVSSHLCQKVFRRRLERTSAEDSINEKDSESTVGSRSTISGDSDEVRDEILSASDSTNDDGARIDEPKNVQENSARFVTRAEDSVISEQSRAAPITQRAESPLPQSQLATSKLQSILGDDAIARLSDCEVTSQAQKAVPWNESLFRGVVREYETLLPPPSPAIGLIESSSRPDSPTEAKTATFSVSSFCTCNKSNTTESDIFLNGADIQKSALPSATAVSRRTAQRAPFQPPTQSPMAVPESTWWPEQSVAANSAQLVQQQPVCTGNESNITGRREFLSDGDIHKTAWPSARSTHQYAPLPPPPQPPIIVPGSMSPRSTHQYAPLPPPPQPPIIVPGSMSPRSTHQYAPLPPPPQPPIIVPGSMSPRSTHQYAPLPPPPQPPIIVPGSMSPRSTHQYAPLPPPPQPPIIVPGSMSPRSTHQYAPLPPPPQPPIIVPGSMSPRSTHQYAPLPPPPQPPIIVPGSMSPRSTHQYAPLPPPPQPPIIVPGSMSPRSTHQYAPLPPPPQPPIIVPGSMSPRSTHQYAPLPPPPQPPIVVPGSTWCPEQSILANSAQLAHPQATYTGNESNFTERYAFLNGGDIHKTALPSAAAVCPRTAPQYAPLPPQPQPPIVVQESMWCREQSILANSAQFAYPQPIYTGYGSSVTERNVILSDRDTRKTALPSTAAVSRRTAQYAPLPPPSQSPMVASESAWWPEQSIAANSAQLVQQHPVCTANRFAPDCGPSCMNIAAQVPLHLTARFAVRQQEVQGPGSWQSSQTVGHASGPAYSAKQFQYGKYPPLHAAPPQPMPSTVRPINSAYSSSGHMANSYQPVVPTAMYGPSQCINL</sequence>
<organism evidence="2 3">
    <name type="scientific">Toxocara canis</name>
    <name type="common">Canine roundworm</name>
    <dbReference type="NCBI Taxonomy" id="6265"/>
    <lineage>
        <taxon>Eukaryota</taxon>
        <taxon>Metazoa</taxon>
        <taxon>Ecdysozoa</taxon>
        <taxon>Nematoda</taxon>
        <taxon>Chromadorea</taxon>
        <taxon>Rhabditida</taxon>
        <taxon>Spirurina</taxon>
        <taxon>Ascaridomorpha</taxon>
        <taxon>Ascaridoidea</taxon>
        <taxon>Toxocaridae</taxon>
        <taxon>Toxocara</taxon>
    </lineage>
</organism>